<evidence type="ECO:0000256" key="4">
    <source>
        <dbReference type="ARBA" id="ARBA00023054"/>
    </source>
</evidence>
<organism evidence="8">
    <name type="scientific">Amphimedon queenslandica</name>
    <name type="common">Sponge</name>
    <dbReference type="NCBI Taxonomy" id="400682"/>
    <lineage>
        <taxon>Eukaryota</taxon>
        <taxon>Metazoa</taxon>
        <taxon>Porifera</taxon>
        <taxon>Demospongiae</taxon>
        <taxon>Heteroscleromorpha</taxon>
        <taxon>Haplosclerida</taxon>
        <taxon>Niphatidae</taxon>
        <taxon>Amphimedon</taxon>
    </lineage>
</organism>
<reference evidence="9" key="1">
    <citation type="journal article" date="2010" name="Nature">
        <title>The Amphimedon queenslandica genome and the evolution of animal complexity.</title>
        <authorList>
            <person name="Srivastava M."/>
            <person name="Simakov O."/>
            <person name="Chapman J."/>
            <person name="Fahey B."/>
            <person name="Gauthier M.E."/>
            <person name="Mitros T."/>
            <person name="Richards G.S."/>
            <person name="Conaco C."/>
            <person name="Dacre M."/>
            <person name="Hellsten U."/>
            <person name="Larroux C."/>
            <person name="Putnam N.H."/>
            <person name="Stanke M."/>
            <person name="Adamska M."/>
            <person name="Darling A."/>
            <person name="Degnan S.M."/>
            <person name="Oakley T.H."/>
            <person name="Plachetzki D.C."/>
            <person name="Zhai Y."/>
            <person name="Adamski M."/>
            <person name="Calcino A."/>
            <person name="Cummins S.F."/>
            <person name="Goodstein D.M."/>
            <person name="Harris C."/>
            <person name="Jackson D.J."/>
            <person name="Leys S.P."/>
            <person name="Shu S."/>
            <person name="Woodcroft B.J."/>
            <person name="Vervoort M."/>
            <person name="Kosik K.S."/>
            <person name="Manning G."/>
            <person name="Degnan B.M."/>
            <person name="Rokhsar D.S."/>
        </authorList>
    </citation>
    <scope>NUCLEOTIDE SEQUENCE [LARGE SCALE GENOMIC DNA]</scope>
</reference>
<proteinExistence type="predicted"/>
<dbReference type="Proteomes" id="UP000007879">
    <property type="component" value="Unassembled WGS sequence"/>
</dbReference>
<accession>A0A1X7UV40</accession>
<dbReference type="PANTHER" id="PTHR18902:SF25">
    <property type="entry name" value="GRIP AND COILED-COIL DOMAIN-CONTAINING PROTEIN 2"/>
    <property type="match status" value="1"/>
</dbReference>
<dbReference type="STRING" id="400682.A0A1X7UV40"/>
<feature type="coiled-coil region" evidence="5">
    <location>
        <begin position="49"/>
        <end position="194"/>
    </location>
</feature>
<feature type="coiled-coil region" evidence="5">
    <location>
        <begin position="220"/>
        <end position="272"/>
    </location>
</feature>
<dbReference type="InParanoid" id="A0A1X7UV40"/>
<feature type="domain" description="GRIP" evidence="7">
    <location>
        <begin position="985"/>
        <end position="1034"/>
    </location>
</feature>
<dbReference type="PROSITE" id="PS50913">
    <property type="entry name" value="GRIP"/>
    <property type="match status" value="1"/>
</dbReference>
<comment type="subcellular location">
    <subcellularLocation>
        <location evidence="1">Cytoplasm</location>
    </subcellularLocation>
</comment>
<evidence type="ECO:0000256" key="2">
    <source>
        <dbReference type="ARBA" id="ARBA00022490"/>
    </source>
</evidence>
<evidence type="ECO:0000256" key="6">
    <source>
        <dbReference type="SAM" id="MobiDB-lite"/>
    </source>
</evidence>
<sequence length="1070" mass="123258">MESQDEAFASSEEATPNRPHMTSTKGKISVETLSRDDLIKQIKKQSLMLQKMKSKFDEISQEYAKLKNESRPTDNEHLVNEIQVLKAENDQQKNELRNVKQIVLSVEEEKKAELSNLNDQLSEALSQKSLLQEELSTLKLSMETELAAYQKEKLQLELKAADLESLIKEGESTKKDLLEDVASMKETCEKLTTECNNSRIQTMTLEEELAKKSDTWAYEKEEMTNHVKQLVTDKETLQANFKEELFQCKQREDELISEVERLSKEKEQLHLSIQGSSHQKSGSEELVEDKKMNVKYQELKEDHDLLLIAKEKLEKDLAQQLQNFSARDDIVATLRSEVESLSNQLSHETAVHKEEIKKLKAYAVKLKRELSESLEKEKPLQEEVRTLTQALIAEKAKFNDMTSSMNESLSDYDNLSQQLIEEKKNKEELLLMLSKLTEEKAMMEDAHNTSRSELEAIKATSLNFQSQLTESSRKLNEVAAENEILHETLAKEKEELAELKQKLTMAEKDAKVSSMMNLELADYERSVETLRGQVKEKEVQQVELEKEVASWANKYEELSHELTSCKEDSFQKDEIITKMKSMLRKSTKELTEAKAQITENHQKSNDTKTELETTRQDLEMTKVEIARLTAAFQSDLEQSQSSVSHYKQLINVLEMKVTSLQTELKTSSELLQLKEQEFENYKVRVHSVLKQKQTMPSLTEVESNLRQQHEAELLKTKSELIETRERLTNLYSDHSNIEQEHQALISTHNSYVHENELKLQHLHERLQECEEKYVIKTRQLDDLVSQLRLEIAENTAAFKSQIYTLQKDHELEISSLQDELKIAYKNLNRFQQESDSAVLSKVSSTSASSQISQVKENMRPTGDMKVLPTEERSSGEGMDRSELEVLGLSLPVVTPTPQRDEDKFVSFENLLNNSSNELSSLSGRSLSPKLDTLEDLKDQVATLTKRVSHLTGILHESEANCVRYIDQSKLLKEEIRRLERNQERQKEASSNMEYLKNVTLKFLHTNNEEKLKLIPIITRLLQLSQQEKHFLQETIKGRKTELPDPTGDSDNSGSATGKGWTNYLQRWTGY</sequence>
<feature type="region of interest" description="Disordered" evidence="6">
    <location>
        <begin position="1036"/>
        <end position="1057"/>
    </location>
</feature>
<feature type="region of interest" description="Disordered" evidence="6">
    <location>
        <begin position="1"/>
        <end position="29"/>
    </location>
</feature>
<gene>
    <name evidence="8" type="primary">105312795</name>
</gene>
<keyword evidence="3" id="KW-0597">Phosphoprotein</keyword>
<feature type="coiled-coil region" evidence="5">
    <location>
        <begin position="961"/>
        <end position="991"/>
    </location>
</feature>
<feature type="coiled-coil region" evidence="5">
    <location>
        <begin position="405"/>
        <end position="446"/>
    </location>
</feature>
<dbReference type="SMART" id="SM00755">
    <property type="entry name" value="Grip"/>
    <property type="match status" value="1"/>
</dbReference>
<evidence type="ECO:0000259" key="7">
    <source>
        <dbReference type="PROSITE" id="PS50913"/>
    </source>
</evidence>
<dbReference type="InterPro" id="IPR032023">
    <property type="entry name" value="GCC2_Rab_bind"/>
</dbReference>
<keyword evidence="4 5" id="KW-0175">Coiled coil</keyword>
<dbReference type="eggNOG" id="KOG0864">
    <property type="taxonomic scope" value="Eukaryota"/>
</dbReference>
<feature type="coiled-coil region" evidence="5">
    <location>
        <begin position="475"/>
        <end position="631"/>
    </location>
</feature>
<protein>
    <recommendedName>
        <fullName evidence="7">GRIP domain-containing protein</fullName>
    </recommendedName>
</protein>
<evidence type="ECO:0000256" key="5">
    <source>
        <dbReference type="SAM" id="Coils"/>
    </source>
</evidence>
<dbReference type="GO" id="GO:0005737">
    <property type="term" value="C:cytoplasm"/>
    <property type="evidence" value="ECO:0007669"/>
    <property type="project" value="UniProtKB-SubCell"/>
</dbReference>
<evidence type="ECO:0000313" key="9">
    <source>
        <dbReference type="Proteomes" id="UP000007879"/>
    </source>
</evidence>
<feature type="coiled-coil region" evidence="5">
    <location>
        <begin position="752"/>
        <end position="833"/>
    </location>
</feature>
<keyword evidence="9" id="KW-1185">Reference proteome</keyword>
<evidence type="ECO:0000256" key="3">
    <source>
        <dbReference type="ARBA" id="ARBA00022553"/>
    </source>
</evidence>
<dbReference type="InterPro" id="IPR000237">
    <property type="entry name" value="GRIP_dom"/>
</dbReference>
<keyword evidence="2" id="KW-0963">Cytoplasm</keyword>
<evidence type="ECO:0000256" key="1">
    <source>
        <dbReference type="ARBA" id="ARBA00004496"/>
    </source>
</evidence>
<dbReference type="AlphaFoldDB" id="A0A1X7UV40"/>
<dbReference type="OrthoDB" id="1926336at2759"/>
<dbReference type="EnsemblMetazoa" id="Aqu2.1.31643_001">
    <property type="protein sequence ID" value="Aqu2.1.31643_001"/>
    <property type="gene ID" value="Aqu2.1.31643"/>
</dbReference>
<dbReference type="Pfam" id="PF16704">
    <property type="entry name" value="Rab_bind"/>
    <property type="match status" value="1"/>
</dbReference>
<dbReference type="EnsemblMetazoa" id="XM_019996547.1">
    <property type="protein sequence ID" value="XP_019852106.1"/>
    <property type="gene ID" value="LOC105312795"/>
</dbReference>
<dbReference type="InterPro" id="IPR051841">
    <property type="entry name" value="MT-Golgi_org_protein"/>
</dbReference>
<reference evidence="8" key="2">
    <citation type="submission" date="2017-05" db="UniProtKB">
        <authorList>
            <consortium name="EnsemblMetazoa"/>
        </authorList>
    </citation>
    <scope>IDENTIFICATION</scope>
</reference>
<dbReference type="KEGG" id="aqu:105312795"/>
<evidence type="ECO:0000313" key="8">
    <source>
        <dbReference type="EnsemblMetazoa" id="Aqu2.1.31643_001"/>
    </source>
</evidence>
<dbReference type="Pfam" id="PF01465">
    <property type="entry name" value="GRIP"/>
    <property type="match status" value="1"/>
</dbReference>
<dbReference type="PANTHER" id="PTHR18902">
    <property type="entry name" value="NUCLEAR MITOTIC APPARATUS PROTEIN 1-RELATED"/>
    <property type="match status" value="1"/>
</dbReference>
<name>A0A1X7UV40_AMPQE</name>